<dbReference type="Gene3D" id="2.70.150.10">
    <property type="entry name" value="Calcium-transporting ATPase, cytoplasmic transduction domain A"/>
    <property type="match status" value="1"/>
</dbReference>
<dbReference type="GO" id="GO:0030145">
    <property type="term" value="F:manganese ion binding"/>
    <property type="evidence" value="ECO:0007669"/>
    <property type="project" value="EnsemblFungi"/>
</dbReference>
<dbReference type="SUPFAM" id="SSF81653">
    <property type="entry name" value="Calcium ATPase, transduction domain A"/>
    <property type="match status" value="1"/>
</dbReference>
<feature type="region of interest" description="Disordered" evidence="14">
    <location>
        <begin position="1"/>
        <end position="24"/>
    </location>
</feature>
<feature type="transmembrane region" description="Helical" evidence="13">
    <location>
        <begin position="1190"/>
        <end position="1208"/>
    </location>
</feature>
<dbReference type="GO" id="GO:0005524">
    <property type="term" value="F:ATP binding"/>
    <property type="evidence" value="ECO:0007669"/>
    <property type="project" value="UniProtKB-UniRule"/>
</dbReference>
<sequence>MNVIQSPSFPSPISQRRSTEKHRESLDIPGFAEMAHETIFDGPISESVPSSISSFAHRRHSQAESEAESALHIRIFGATNTRDTEDDEDAKTSVSELSRMDEIEQHFDDDQSFLEQHGFSSRPLSLTAPLLKDFVPAGVRWAQVIYLEEEAMFIKLHGYRTTWFRKFIYILICIGTFGLGYLALRWIKKWEIRILGCPTALADCDWIAIQNKWDEVDIIPVQKRLFNQNISVLFGIRNPNISTEDIMEDSNLSFFRFIDYRYTRLYFNPQSHLFILNNSWKDSKWRSIKAMRSGIEHDMKDTRLSIFGENVVDIEEKSFSQLLIEESLHPFYMFQIFSIILWSLDEYYYYAACIFVISVGSVVSSVVDIRNTMIRLREISRFVCDVRVLRNGYWSTVSSCDLVPGDVYEISAPNLKIFPCDSLLLSGSCISNESMLTGESVPIAKTTATNKTVRKLNISTSTIPADVAKHFLFAGTKVIRVTRPIAKGDEEPATLAMVVRTGFNTTKGALVRSMLFPKPIGFKFYRDSFRYIGVLAIIAVLGFIVSTINFIDLGVHWRLIVFRALDLITIVVPPALPTTLTIGTKFAIFRLKQKKIFCTSPNRIIVAGKVDIVCFDKTGTLTEEGLDILGVHPIENTCFGEIYTTSQSLVPTLQNSELLENRKSLLHAMTTCHAIKIIGGELAGDSLDVKMFEFTGWDYDEEGNLDLQQEGEDPASSTPKENNTSSALSFPVVRPPMTCSSDDETTSSQSINPHELGIVRVFDFASDLRRMSVLVKHFNSTSMEAYVKGAPEIMRDICNPKSIPRDYEQLLSTYTKHGYRVIACANRVFPKMSWIRSQRIKRIDIEQDLAFLGFIVFENKLKSSSESVIKELQVASIRNVMCTGDNLLTAISVGRECGLISKSEQCFVPYFIDAHESDERKELVWESIDDPSLKLDGQSMCLLSASSSSNNFSETYESNQYSLAVTGEIFRWIIDFSTLQTLNRMLLRGQIYARMSPDEKNELVSKIQSLDYCVCFCGDGANDCGALKAADVGISLSEAEASVAAPFTSGVYEITCVPEIIRQGRAALVTSFSCFKYMALYSAIQFATVSFMYKSGSNLGDFQFLFIDLFLILPIAVSMANTDPQDKLCSRRPTASLVSKKILTPLLGQIFLATILQFIVYHLVKIMPWYVPPFVDPDKSSIENSENTSLFLLTCYQYVTVAIICSIGPPYRQPMYTNCETCLSPTTEI</sequence>
<feature type="compositionally biased region" description="Low complexity" evidence="14">
    <location>
        <begin position="1"/>
        <end position="16"/>
    </location>
</feature>
<dbReference type="Pfam" id="PF13246">
    <property type="entry name" value="Cation_ATPase"/>
    <property type="match status" value="1"/>
</dbReference>
<dbReference type="Gene3D" id="3.40.50.1000">
    <property type="entry name" value="HAD superfamily/HAD-like"/>
    <property type="match status" value="1"/>
</dbReference>
<dbReference type="EC" id="7.2.2.-" evidence="13"/>
<feature type="transmembrane region" description="Helical" evidence="13">
    <location>
        <begin position="322"/>
        <end position="341"/>
    </location>
</feature>
<dbReference type="GO" id="GO:1990816">
    <property type="term" value="C:vacuole-mitochondrion membrane contact site"/>
    <property type="evidence" value="ECO:0007669"/>
    <property type="project" value="EnsemblFungi"/>
</dbReference>
<name>A0A1U7LTX2_NEOID</name>
<proteinExistence type="inferred from homology"/>
<keyword evidence="9 13" id="KW-1278">Translocase</keyword>
<feature type="compositionally biased region" description="Polar residues" evidence="14">
    <location>
        <begin position="715"/>
        <end position="728"/>
    </location>
</feature>
<keyword evidence="5 13" id="KW-0479">Metal-binding</keyword>
<dbReference type="InterPro" id="IPR036412">
    <property type="entry name" value="HAD-like_sf"/>
</dbReference>
<dbReference type="STRING" id="1198029.A0A1U7LTX2"/>
<dbReference type="GO" id="GO:0019829">
    <property type="term" value="F:ATPase-coupled monoatomic cation transmembrane transporter activity"/>
    <property type="evidence" value="ECO:0007669"/>
    <property type="project" value="UniProtKB-UniRule"/>
</dbReference>
<keyword evidence="10 13" id="KW-1133">Transmembrane helix</keyword>
<organism evidence="17 18">
    <name type="scientific">Neolecta irregularis (strain DAH-3)</name>
    <dbReference type="NCBI Taxonomy" id="1198029"/>
    <lineage>
        <taxon>Eukaryota</taxon>
        <taxon>Fungi</taxon>
        <taxon>Dikarya</taxon>
        <taxon>Ascomycota</taxon>
        <taxon>Taphrinomycotina</taxon>
        <taxon>Neolectales</taxon>
        <taxon>Neolectaceae</taxon>
        <taxon>Neolecta</taxon>
    </lineage>
</organism>
<dbReference type="GO" id="GO:0000329">
    <property type="term" value="C:fungal-type vacuole membrane"/>
    <property type="evidence" value="ECO:0007669"/>
    <property type="project" value="EnsemblFungi"/>
</dbReference>
<feature type="transmembrane region" description="Helical" evidence="13">
    <location>
        <begin position="167"/>
        <end position="184"/>
    </location>
</feature>
<evidence type="ECO:0000313" key="17">
    <source>
        <dbReference type="EMBL" id="OLL26120.1"/>
    </source>
</evidence>
<dbReference type="Gene3D" id="1.20.1110.10">
    <property type="entry name" value="Calcium-transporting ATPase, transmembrane domain"/>
    <property type="match status" value="1"/>
</dbReference>
<keyword evidence="18" id="KW-1185">Reference proteome</keyword>
<dbReference type="PANTHER" id="PTHR45630:SF8">
    <property type="entry name" value="CATION-TRANSPORTING ATPASE"/>
    <property type="match status" value="1"/>
</dbReference>
<dbReference type="FunFam" id="2.70.150.10:FF:000057">
    <property type="entry name" value="Cation-transporting ATPase"/>
    <property type="match status" value="1"/>
</dbReference>
<dbReference type="InterPro" id="IPR047821">
    <property type="entry name" value="P5B-type_ATPase"/>
</dbReference>
<dbReference type="InterPro" id="IPR018303">
    <property type="entry name" value="ATPase_P-typ_P_site"/>
</dbReference>
<dbReference type="FunFam" id="3.40.1110.10:FF:000057">
    <property type="entry name" value="Cation-transporting ATPase"/>
    <property type="match status" value="1"/>
</dbReference>
<reference evidence="17 18" key="1">
    <citation type="submission" date="2016-04" db="EMBL/GenBank/DDBJ databases">
        <title>Evolutionary innovation and constraint leading to complex multicellularity in the Ascomycota.</title>
        <authorList>
            <person name="Cisse O."/>
            <person name="Nguyen A."/>
            <person name="Hewitt D.A."/>
            <person name="Jedd G."/>
            <person name="Stajich J.E."/>
        </authorList>
    </citation>
    <scope>NUCLEOTIDE SEQUENCE [LARGE SCALE GENOMIC DNA]</scope>
    <source>
        <strain evidence="17 18">DAH-3</strain>
    </source>
</reference>
<protein>
    <recommendedName>
        <fullName evidence="13">Cation-transporting ATPase</fullName>
        <ecNumber evidence="13">7.2.2.-</ecNumber>
    </recommendedName>
</protein>
<dbReference type="PRINTS" id="PR00119">
    <property type="entry name" value="CATATPASE"/>
</dbReference>
<evidence type="ECO:0000256" key="7">
    <source>
        <dbReference type="ARBA" id="ARBA00022840"/>
    </source>
</evidence>
<keyword evidence="4 13" id="KW-0812">Transmembrane</keyword>
<dbReference type="AlphaFoldDB" id="A0A1U7LTX2"/>
<feature type="transmembrane region" description="Helical" evidence="13">
    <location>
        <begin position="1078"/>
        <end position="1096"/>
    </location>
</feature>
<evidence type="ECO:0000256" key="5">
    <source>
        <dbReference type="ARBA" id="ARBA00022723"/>
    </source>
</evidence>
<evidence type="ECO:0000256" key="2">
    <source>
        <dbReference type="ARBA" id="ARBA00006000"/>
    </source>
</evidence>
<feature type="domain" description="P5B-type ATPase N-terminal" evidence="16">
    <location>
        <begin position="152"/>
        <end position="268"/>
    </location>
</feature>
<dbReference type="NCBIfam" id="TIGR01494">
    <property type="entry name" value="ATPase_P-type"/>
    <property type="match status" value="2"/>
</dbReference>
<dbReference type="InterPro" id="IPR047819">
    <property type="entry name" value="P5A-ATPase_N"/>
</dbReference>
<feature type="domain" description="P-type ATPase A" evidence="15">
    <location>
        <begin position="386"/>
        <end position="514"/>
    </location>
</feature>
<evidence type="ECO:0000256" key="8">
    <source>
        <dbReference type="ARBA" id="ARBA00022842"/>
    </source>
</evidence>
<keyword evidence="6 13" id="KW-0547">Nucleotide-binding</keyword>
<feature type="transmembrane region" description="Helical" evidence="13">
    <location>
        <begin position="531"/>
        <end position="551"/>
    </location>
</feature>
<evidence type="ECO:0000256" key="3">
    <source>
        <dbReference type="ARBA" id="ARBA00022553"/>
    </source>
</evidence>
<dbReference type="PANTHER" id="PTHR45630">
    <property type="entry name" value="CATION-TRANSPORTING ATPASE-RELATED"/>
    <property type="match status" value="1"/>
</dbReference>
<keyword evidence="8 13" id="KW-0460">Magnesium</keyword>
<comment type="similarity">
    <text evidence="2 13">Belongs to the cation transport ATPase (P-type) (TC 3.A.3) family. Type V subfamily.</text>
</comment>
<dbReference type="InterPro" id="IPR023298">
    <property type="entry name" value="ATPase_P-typ_TM_dom_sf"/>
</dbReference>
<dbReference type="GO" id="GO:0015662">
    <property type="term" value="F:P-type ion transporter activity"/>
    <property type="evidence" value="ECO:0007669"/>
    <property type="project" value="InterPro"/>
</dbReference>
<accession>A0A1U7LTX2</accession>
<feature type="transmembrane region" description="Helical" evidence="13">
    <location>
        <begin position="1102"/>
        <end position="1121"/>
    </location>
</feature>
<dbReference type="GO" id="GO:0016887">
    <property type="term" value="F:ATP hydrolysis activity"/>
    <property type="evidence" value="ECO:0007669"/>
    <property type="project" value="InterPro"/>
</dbReference>
<feature type="transmembrane region" description="Helical" evidence="13">
    <location>
        <begin position="1142"/>
        <end position="1164"/>
    </location>
</feature>
<dbReference type="Pfam" id="PF00122">
    <property type="entry name" value="E1-E2_ATPase"/>
    <property type="match status" value="1"/>
</dbReference>
<evidence type="ECO:0000256" key="11">
    <source>
        <dbReference type="ARBA" id="ARBA00023136"/>
    </source>
</evidence>
<dbReference type="NCBIfam" id="TIGR01657">
    <property type="entry name" value="P-ATPase-V"/>
    <property type="match status" value="1"/>
</dbReference>
<keyword evidence="3" id="KW-0597">Phosphoprotein</keyword>
<dbReference type="EMBL" id="LXFE01000239">
    <property type="protein sequence ID" value="OLL26120.1"/>
    <property type="molecule type" value="Genomic_DNA"/>
</dbReference>
<feature type="region of interest" description="Disordered" evidence="14">
    <location>
        <begin position="707"/>
        <end position="750"/>
    </location>
</feature>
<evidence type="ECO:0000256" key="12">
    <source>
        <dbReference type="ARBA" id="ARBA00049360"/>
    </source>
</evidence>
<evidence type="ECO:0000256" key="9">
    <source>
        <dbReference type="ARBA" id="ARBA00022967"/>
    </source>
</evidence>
<dbReference type="InterPro" id="IPR059000">
    <property type="entry name" value="ATPase_P-type_domA"/>
</dbReference>
<dbReference type="SFLD" id="SFLDF00027">
    <property type="entry name" value="p-type_atpase"/>
    <property type="match status" value="1"/>
</dbReference>
<comment type="caution">
    <text evidence="13">Lacks conserved residue(s) required for the propagation of feature annotation.</text>
</comment>
<dbReference type="CDD" id="cd07542">
    <property type="entry name" value="P-type_ATPase_cation"/>
    <property type="match status" value="1"/>
</dbReference>
<dbReference type="InterPro" id="IPR001757">
    <property type="entry name" value="P_typ_ATPase"/>
</dbReference>
<dbReference type="GO" id="GO:0030026">
    <property type="term" value="P:intracellular manganese ion homeostasis"/>
    <property type="evidence" value="ECO:0007669"/>
    <property type="project" value="EnsemblFungi"/>
</dbReference>
<dbReference type="InterPro" id="IPR044492">
    <property type="entry name" value="P_typ_ATPase_HD_dom"/>
</dbReference>
<gene>
    <name evidence="17" type="ORF">NEOLI_000626</name>
</gene>
<feature type="transmembrane region" description="Helical" evidence="13">
    <location>
        <begin position="347"/>
        <end position="367"/>
    </location>
</feature>
<evidence type="ECO:0000256" key="14">
    <source>
        <dbReference type="SAM" id="MobiDB-lite"/>
    </source>
</evidence>
<dbReference type="OMA" id="SGWKDPL"/>
<evidence type="ECO:0000259" key="15">
    <source>
        <dbReference type="Pfam" id="PF00122"/>
    </source>
</evidence>
<dbReference type="GO" id="GO:0006882">
    <property type="term" value="P:intracellular zinc ion homeostasis"/>
    <property type="evidence" value="ECO:0007669"/>
    <property type="project" value="EnsemblFungi"/>
</dbReference>
<evidence type="ECO:0000256" key="13">
    <source>
        <dbReference type="RuleBase" id="RU362082"/>
    </source>
</evidence>
<dbReference type="SFLD" id="SFLDS00003">
    <property type="entry name" value="Haloacid_Dehalogenase"/>
    <property type="match status" value="1"/>
</dbReference>
<keyword evidence="7 13" id="KW-0067">ATP-binding</keyword>
<dbReference type="InterPro" id="IPR023214">
    <property type="entry name" value="HAD_sf"/>
</dbReference>
<dbReference type="InterPro" id="IPR023299">
    <property type="entry name" value="ATPase_P-typ_cyto_dom_N"/>
</dbReference>
<dbReference type="GO" id="GO:0008270">
    <property type="term" value="F:zinc ion binding"/>
    <property type="evidence" value="ECO:0007669"/>
    <property type="project" value="EnsemblFungi"/>
</dbReference>
<dbReference type="Gene3D" id="3.40.1110.10">
    <property type="entry name" value="Calcium-transporting ATPase, cytoplasmic domain N"/>
    <property type="match status" value="1"/>
</dbReference>
<dbReference type="PROSITE" id="PS00154">
    <property type="entry name" value="ATPASE_E1_E2"/>
    <property type="match status" value="1"/>
</dbReference>
<comment type="catalytic activity">
    <reaction evidence="12 13">
        <text>ATP + H2O = ADP + phosphate + H(+)</text>
        <dbReference type="Rhea" id="RHEA:13065"/>
        <dbReference type="ChEBI" id="CHEBI:15377"/>
        <dbReference type="ChEBI" id="CHEBI:15378"/>
        <dbReference type="ChEBI" id="CHEBI:30616"/>
        <dbReference type="ChEBI" id="CHEBI:43474"/>
        <dbReference type="ChEBI" id="CHEBI:456216"/>
    </reaction>
</comment>
<dbReference type="GO" id="GO:0006874">
    <property type="term" value="P:intracellular calcium ion homeostasis"/>
    <property type="evidence" value="ECO:0007669"/>
    <property type="project" value="TreeGrafter"/>
</dbReference>
<comment type="subcellular location">
    <subcellularLocation>
        <location evidence="1 13">Membrane</location>
        <topology evidence="1 13">Multi-pass membrane protein</topology>
    </subcellularLocation>
</comment>
<dbReference type="GO" id="GO:1903135">
    <property type="term" value="F:cupric ion binding"/>
    <property type="evidence" value="ECO:0007669"/>
    <property type="project" value="EnsemblFungi"/>
</dbReference>
<evidence type="ECO:0000256" key="6">
    <source>
        <dbReference type="ARBA" id="ARBA00022741"/>
    </source>
</evidence>
<dbReference type="SFLD" id="SFLDG00002">
    <property type="entry name" value="C1.7:_P-type_atpase_like"/>
    <property type="match status" value="1"/>
</dbReference>
<evidence type="ECO:0000313" key="18">
    <source>
        <dbReference type="Proteomes" id="UP000186594"/>
    </source>
</evidence>
<dbReference type="PROSITE" id="PS01229">
    <property type="entry name" value="COF_2"/>
    <property type="match status" value="1"/>
</dbReference>
<dbReference type="FunFam" id="1.20.1110.10:FF:000032">
    <property type="entry name" value="Cation-transporting ATPase"/>
    <property type="match status" value="1"/>
</dbReference>
<dbReference type="InterPro" id="IPR008250">
    <property type="entry name" value="ATPase_P-typ_transduc_dom_A_sf"/>
</dbReference>
<evidence type="ECO:0000256" key="1">
    <source>
        <dbReference type="ARBA" id="ARBA00004141"/>
    </source>
</evidence>
<dbReference type="SUPFAM" id="SSF81665">
    <property type="entry name" value="Calcium ATPase, transmembrane domain M"/>
    <property type="match status" value="1"/>
</dbReference>
<keyword evidence="11 13" id="KW-0472">Membrane</keyword>
<evidence type="ECO:0000256" key="10">
    <source>
        <dbReference type="ARBA" id="ARBA00022989"/>
    </source>
</evidence>
<dbReference type="Pfam" id="PF12409">
    <property type="entry name" value="P5-ATPase"/>
    <property type="match status" value="1"/>
</dbReference>
<dbReference type="InterPro" id="IPR006544">
    <property type="entry name" value="P-type_TPase_V"/>
</dbReference>
<evidence type="ECO:0000259" key="16">
    <source>
        <dbReference type="Pfam" id="PF12409"/>
    </source>
</evidence>
<evidence type="ECO:0000256" key="4">
    <source>
        <dbReference type="ARBA" id="ARBA00022692"/>
    </source>
</evidence>
<dbReference type="Proteomes" id="UP000186594">
    <property type="component" value="Unassembled WGS sequence"/>
</dbReference>
<dbReference type="SUPFAM" id="SSF56784">
    <property type="entry name" value="HAD-like"/>
    <property type="match status" value="1"/>
</dbReference>
<dbReference type="FunFam" id="3.40.50.1000:FF:000068">
    <property type="entry name" value="Cation-transporting ATPase"/>
    <property type="match status" value="1"/>
</dbReference>
<comment type="caution">
    <text evidence="17">The sequence shown here is derived from an EMBL/GenBank/DDBJ whole genome shotgun (WGS) entry which is preliminary data.</text>
</comment>
<dbReference type="OrthoDB" id="48943at2759"/>